<comment type="function">
    <text evidence="7">NDH-1 shuttles electrons from NADH, via FMN and iron-sulfur (Fe-S) centers, to quinones in the respiratory chain. The immediate electron acceptor for the enzyme in this species is believed to be a menaquinone. Couples the redox reaction to proton translocation (for every two electrons transferred, four hydrogen ions are translocated across the cytoplasmic membrane), and thus conserves the redox energy in a proton gradient.</text>
</comment>
<evidence type="ECO:0000256" key="2">
    <source>
        <dbReference type="ARBA" id="ARBA00022448"/>
    </source>
</evidence>
<comment type="cofactor">
    <cofactor evidence="7">
        <name>[4Fe-4S] cluster</name>
        <dbReference type="ChEBI" id="CHEBI:49883"/>
    </cofactor>
    <text evidence="7">Binds 1 [4Fe-4S] cluster.</text>
</comment>
<dbReference type="RefSeq" id="WP_015044338.1">
    <property type="nucleotide sequence ID" value="NZ_CP046996.1"/>
</dbReference>
<evidence type="ECO:0000256" key="5">
    <source>
        <dbReference type="ARBA" id="ARBA00022967"/>
    </source>
</evidence>
<evidence type="ECO:0000256" key="7">
    <source>
        <dbReference type="HAMAP-Rule" id="MF_01356"/>
    </source>
</evidence>
<dbReference type="GO" id="GO:0008137">
    <property type="term" value="F:NADH dehydrogenase (ubiquinone) activity"/>
    <property type="evidence" value="ECO:0007669"/>
    <property type="project" value="InterPro"/>
</dbReference>
<comment type="subcellular location">
    <subcellularLocation>
        <location evidence="7">Cell membrane</location>
        <topology evidence="7">Peripheral membrane protein</topology>
        <orientation evidence="7">Cytoplasmic side</orientation>
    </subcellularLocation>
</comment>
<keyword evidence="7 8" id="KW-0411">Iron-sulfur</keyword>
<keyword evidence="4 7" id="KW-0874">Quinone</keyword>
<sequence>MDVVKKNYKVEVPEYEVPNNIIMCKIEDALNWCRSRSFWPLTFGLACCAFEMMAAGDARYDIARFGSEVFRPSPRQCDLLIIAGTVTKKMEPIVVRLYEQMAEPKYVMAMGSCAISGGPFKDSYSVVKGADTFLPVDVYVPGCPPRPEALFYGLLELRKKVTNPRKFAENNKERIMQNG</sequence>
<dbReference type="SUPFAM" id="SSF56770">
    <property type="entry name" value="HydA/Nqo6-like"/>
    <property type="match status" value="1"/>
</dbReference>
<name>A0A857DHA6_9FIRM</name>
<dbReference type="GO" id="GO:0050136">
    <property type="term" value="F:NADH dehydrogenase (quinone) (non-electrogenic) activity"/>
    <property type="evidence" value="ECO:0007669"/>
    <property type="project" value="UniProtKB-UniRule"/>
</dbReference>
<evidence type="ECO:0000256" key="4">
    <source>
        <dbReference type="ARBA" id="ARBA00022719"/>
    </source>
</evidence>
<dbReference type="NCBIfam" id="TIGR01957">
    <property type="entry name" value="nuoB_fam"/>
    <property type="match status" value="1"/>
</dbReference>
<evidence type="ECO:0000259" key="9">
    <source>
        <dbReference type="Pfam" id="PF01058"/>
    </source>
</evidence>
<evidence type="ECO:0000256" key="8">
    <source>
        <dbReference type="RuleBase" id="RU004464"/>
    </source>
</evidence>
<dbReference type="PANTHER" id="PTHR11995:SF14">
    <property type="entry name" value="NADH DEHYDROGENASE [UBIQUINONE] IRON-SULFUR PROTEIN 7, MITOCHONDRIAL"/>
    <property type="match status" value="1"/>
</dbReference>
<keyword evidence="3 7" id="KW-0004">4Fe-4S</keyword>
<feature type="binding site" evidence="7">
    <location>
        <position position="48"/>
    </location>
    <ligand>
        <name>[4Fe-4S] cluster</name>
        <dbReference type="ChEBI" id="CHEBI:49883"/>
    </ligand>
</feature>
<keyword evidence="7" id="KW-0472">Membrane</keyword>
<proteinExistence type="inferred from homology"/>
<comment type="catalytic activity">
    <reaction evidence="7">
        <text>a quinone + NADH + 5 H(+)(in) = a quinol + NAD(+) + 4 H(+)(out)</text>
        <dbReference type="Rhea" id="RHEA:57888"/>
        <dbReference type="ChEBI" id="CHEBI:15378"/>
        <dbReference type="ChEBI" id="CHEBI:24646"/>
        <dbReference type="ChEBI" id="CHEBI:57540"/>
        <dbReference type="ChEBI" id="CHEBI:57945"/>
        <dbReference type="ChEBI" id="CHEBI:132124"/>
    </reaction>
</comment>
<keyword evidence="7" id="KW-1003">Cell membrane</keyword>
<feature type="binding site" evidence="7">
    <location>
        <position position="113"/>
    </location>
    <ligand>
        <name>[4Fe-4S] cluster</name>
        <dbReference type="ChEBI" id="CHEBI:49883"/>
    </ligand>
</feature>
<dbReference type="Proteomes" id="UP000430508">
    <property type="component" value="Chromosome"/>
</dbReference>
<accession>A0A857DHA6</accession>
<dbReference type="AlphaFoldDB" id="A0A857DHA6"/>
<evidence type="ECO:0000256" key="1">
    <source>
        <dbReference type="ARBA" id="ARBA00009173"/>
    </source>
</evidence>
<dbReference type="Gene3D" id="3.40.50.12280">
    <property type="match status" value="1"/>
</dbReference>
<dbReference type="NCBIfam" id="NF005012">
    <property type="entry name" value="PRK06411.1"/>
    <property type="match status" value="1"/>
</dbReference>
<protein>
    <recommendedName>
        <fullName evidence="7">NADH-quinone oxidoreductase subunit B</fullName>
        <ecNumber evidence="7">7.1.1.-</ecNumber>
    </recommendedName>
    <alternativeName>
        <fullName evidence="7">NADH dehydrogenase I subunit B</fullName>
    </alternativeName>
    <alternativeName>
        <fullName evidence="7">NDH-1 subunit B</fullName>
    </alternativeName>
</protein>
<evidence type="ECO:0000313" key="11">
    <source>
        <dbReference type="Proteomes" id="UP000430508"/>
    </source>
</evidence>
<dbReference type="GO" id="GO:0051539">
    <property type="term" value="F:4 iron, 4 sulfur cluster binding"/>
    <property type="evidence" value="ECO:0007669"/>
    <property type="project" value="UniProtKB-KW"/>
</dbReference>
<keyword evidence="7 8" id="KW-0479">Metal-binding</keyword>
<dbReference type="PANTHER" id="PTHR11995">
    <property type="entry name" value="NADH DEHYDROGENASE"/>
    <property type="match status" value="1"/>
</dbReference>
<feature type="domain" description="NADH:ubiquinone oxidoreductase-like 20kDa subunit" evidence="9">
    <location>
        <begin position="47"/>
        <end position="157"/>
    </location>
</feature>
<dbReference type="GO" id="GO:0005506">
    <property type="term" value="F:iron ion binding"/>
    <property type="evidence" value="ECO:0007669"/>
    <property type="project" value="UniProtKB-UniRule"/>
</dbReference>
<comment type="similarity">
    <text evidence="1 7 8">Belongs to the complex I 20 kDa subunit family.</text>
</comment>
<dbReference type="GO" id="GO:0045271">
    <property type="term" value="C:respiratory chain complex I"/>
    <property type="evidence" value="ECO:0007669"/>
    <property type="project" value="TreeGrafter"/>
</dbReference>
<keyword evidence="6 7" id="KW-0520">NAD</keyword>
<dbReference type="GO" id="GO:0048038">
    <property type="term" value="F:quinone binding"/>
    <property type="evidence" value="ECO:0007669"/>
    <property type="project" value="UniProtKB-KW"/>
</dbReference>
<feature type="binding site" evidence="7">
    <location>
        <position position="143"/>
    </location>
    <ligand>
        <name>[4Fe-4S] cluster</name>
        <dbReference type="ChEBI" id="CHEBI:49883"/>
    </ligand>
</feature>
<evidence type="ECO:0000313" key="10">
    <source>
        <dbReference type="EMBL" id="QHA00018.1"/>
    </source>
</evidence>
<dbReference type="Pfam" id="PF01058">
    <property type="entry name" value="Oxidored_q6"/>
    <property type="match status" value="1"/>
</dbReference>
<dbReference type="GO" id="GO:0009060">
    <property type="term" value="P:aerobic respiration"/>
    <property type="evidence" value="ECO:0007669"/>
    <property type="project" value="TreeGrafter"/>
</dbReference>
<dbReference type="GO" id="GO:0005886">
    <property type="term" value="C:plasma membrane"/>
    <property type="evidence" value="ECO:0007669"/>
    <property type="project" value="UniProtKB-SubCell"/>
</dbReference>
<evidence type="ECO:0000256" key="6">
    <source>
        <dbReference type="ARBA" id="ARBA00023027"/>
    </source>
</evidence>
<dbReference type="InterPro" id="IPR006138">
    <property type="entry name" value="NADH_UQ_OxRdtase_20Kd_su"/>
</dbReference>
<keyword evidence="2 7" id="KW-0813">Transport</keyword>
<evidence type="ECO:0000256" key="3">
    <source>
        <dbReference type="ARBA" id="ARBA00022485"/>
    </source>
</evidence>
<dbReference type="PROSITE" id="PS01150">
    <property type="entry name" value="COMPLEX1_20K"/>
    <property type="match status" value="1"/>
</dbReference>
<dbReference type="FunFam" id="3.40.50.12280:FF:000002">
    <property type="entry name" value="NADH-quinone oxidoreductase subunit B"/>
    <property type="match status" value="1"/>
</dbReference>
<reference evidence="10 11" key="1">
    <citation type="submission" date="2019-12" db="EMBL/GenBank/DDBJ databases">
        <title>Sequence classification of anaerobic respiratory reductive dehalogenases: First we see many, then we see few.</title>
        <authorList>
            <person name="Molenda O."/>
            <person name="Puentes Jacome L.A."/>
            <person name="Cao X."/>
            <person name="Nesbo C.L."/>
            <person name="Tang S."/>
            <person name="Morson N."/>
            <person name="Patron J."/>
            <person name="Lomheim L."/>
            <person name="Wishart D.S."/>
            <person name="Edwards E.A."/>
        </authorList>
    </citation>
    <scope>NUCLEOTIDE SEQUENCE [LARGE SCALE GENOMIC DNA]</scope>
    <source>
        <strain evidence="10 11">12DCA</strain>
    </source>
</reference>
<dbReference type="InterPro" id="IPR006137">
    <property type="entry name" value="NADH_UbQ_OxRdtase-like_20kDa"/>
</dbReference>
<dbReference type="EMBL" id="CP046996">
    <property type="protein sequence ID" value="QHA00018.1"/>
    <property type="molecule type" value="Genomic_DNA"/>
</dbReference>
<organism evidence="10 11">
    <name type="scientific">Dehalobacter restrictus</name>
    <dbReference type="NCBI Taxonomy" id="55583"/>
    <lineage>
        <taxon>Bacteria</taxon>
        <taxon>Bacillati</taxon>
        <taxon>Bacillota</taxon>
        <taxon>Clostridia</taxon>
        <taxon>Eubacteriales</taxon>
        <taxon>Desulfitobacteriaceae</taxon>
        <taxon>Dehalobacter</taxon>
    </lineage>
</organism>
<dbReference type="GO" id="GO:0015990">
    <property type="term" value="P:electron transport coupled proton transport"/>
    <property type="evidence" value="ECO:0007669"/>
    <property type="project" value="TreeGrafter"/>
</dbReference>
<keyword evidence="5 7" id="KW-1278">Translocase</keyword>
<dbReference type="EC" id="7.1.1.-" evidence="7"/>
<comment type="subunit">
    <text evidence="7">NDH-1 is composed of 14 different subunits. Subunits NuoB, C, D, E, F, and G constitute the peripheral sector of the complex.</text>
</comment>
<feature type="binding site" evidence="7">
    <location>
        <position position="47"/>
    </location>
    <ligand>
        <name>[4Fe-4S] cluster</name>
        <dbReference type="ChEBI" id="CHEBI:49883"/>
    </ligand>
</feature>
<keyword evidence="7 8" id="KW-0408">Iron</keyword>
<gene>
    <name evidence="7" type="primary">nuoB</name>
    <name evidence="10" type="ORF">GQ588_04820</name>
</gene>
<dbReference type="HAMAP" id="MF_01356">
    <property type="entry name" value="NDH1_NuoB"/>
    <property type="match status" value="1"/>
</dbReference>